<evidence type="ECO:0000313" key="2">
    <source>
        <dbReference type="EMBL" id="PWA93850.1"/>
    </source>
</evidence>
<dbReference type="Proteomes" id="UP000245207">
    <property type="component" value="Unassembled WGS sequence"/>
</dbReference>
<accession>A0A2U1Q761</accession>
<dbReference type="SUPFAM" id="SSF56219">
    <property type="entry name" value="DNase I-like"/>
    <property type="match status" value="1"/>
</dbReference>
<dbReference type="Pfam" id="PF14529">
    <property type="entry name" value="Exo_endo_phos_2"/>
    <property type="match status" value="1"/>
</dbReference>
<dbReference type="OrthoDB" id="852204at2759"/>
<name>A0A2U1Q761_ARTAN</name>
<dbReference type="PANTHER" id="PTHR33710:SF64">
    <property type="entry name" value="ENDONUCLEASE_EXONUCLEASE_PHOSPHATASE DOMAIN-CONTAINING PROTEIN"/>
    <property type="match status" value="1"/>
</dbReference>
<dbReference type="InterPro" id="IPR005135">
    <property type="entry name" value="Endo/exonuclease/phosphatase"/>
</dbReference>
<feature type="domain" description="Endonuclease/exonuclease/phosphatase" evidence="1">
    <location>
        <begin position="1"/>
        <end position="122"/>
    </location>
</feature>
<keyword evidence="2" id="KW-0695">RNA-directed DNA polymerase</keyword>
<organism evidence="2 3">
    <name type="scientific">Artemisia annua</name>
    <name type="common">Sweet wormwood</name>
    <dbReference type="NCBI Taxonomy" id="35608"/>
    <lineage>
        <taxon>Eukaryota</taxon>
        <taxon>Viridiplantae</taxon>
        <taxon>Streptophyta</taxon>
        <taxon>Embryophyta</taxon>
        <taxon>Tracheophyta</taxon>
        <taxon>Spermatophyta</taxon>
        <taxon>Magnoliopsida</taxon>
        <taxon>eudicotyledons</taxon>
        <taxon>Gunneridae</taxon>
        <taxon>Pentapetalae</taxon>
        <taxon>asterids</taxon>
        <taxon>campanulids</taxon>
        <taxon>Asterales</taxon>
        <taxon>Asteraceae</taxon>
        <taxon>Asteroideae</taxon>
        <taxon>Anthemideae</taxon>
        <taxon>Artemisiinae</taxon>
        <taxon>Artemisia</taxon>
    </lineage>
</organism>
<evidence type="ECO:0000259" key="1">
    <source>
        <dbReference type="Pfam" id="PF14529"/>
    </source>
</evidence>
<keyword evidence="3" id="KW-1185">Reference proteome</keyword>
<gene>
    <name evidence="2" type="ORF">CTI12_AA066620</name>
</gene>
<comment type="caution">
    <text evidence="2">The sequence shown here is derived from an EMBL/GenBank/DDBJ whole genome shotgun (WGS) entry which is preliminary data.</text>
</comment>
<keyword evidence="2" id="KW-0808">Transferase</keyword>
<dbReference type="EMBL" id="PKPP01000352">
    <property type="protein sequence ID" value="PWA93850.1"/>
    <property type="molecule type" value="Genomic_DNA"/>
</dbReference>
<dbReference type="PANTHER" id="PTHR33710">
    <property type="entry name" value="BNAC02G09200D PROTEIN"/>
    <property type="match status" value="1"/>
</dbReference>
<protein>
    <submittedName>
        <fullName evidence="2">RNA-directed DNA polymerase, eukaryota</fullName>
    </submittedName>
</protein>
<sequence>MVNIYGPQDPSAKATLWNRIHDFMRHNNGAFVLFGDLNEVRFDFEPLGSAFSQAEGNTFNTFITNNGLIELPMGSRLFTWMNKAGTKLSKLDRFLLSENVIEVLPDAQVTTLDRLWSDHNPILFHCNKSDYGPTPFRLYYSH</sequence>
<evidence type="ECO:0000313" key="3">
    <source>
        <dbReference type="Proteomes" id="UP000245207"/>
    </source>
</evidence>
<dbReference type="InterPro" id="IPR036691">
    <property type="entry name" value="Endo/exonu/phosph_ase_sf"/>
</dbReference>
<dbReference type="GO" id="GO:0003964">
    <property type="term" value="F:RNA-directed DNA polymerase activity"/>
    <property type="evidence" value="ECO:0007669"/>
    <property type="project" value="UniProtKB-KW"/>
</dbReference>
<proteinExistence type="predicted"/>
<dbReference type="AlphaFoldDB" id="A0A2U1Q761"/>
<keyword evidence="2" id="KW-0548">Nucleotidyltransferase</keyword>
<dbReference type="Gene3D" id="3.60.10.10">
    <property type="entry name" value="Endonuclease/exonuclease/phosphatase"/>
    <property type="match status" value="1"/>
</dbReference>
<reference evidence="2 3" key="1">
    <citation type="journal article" date="2018" name="Mol. Plant">
        <title>The genome of Artemisia annua provides insight into the evolution of Asteraceae family and artemisinin biosynthesis.</title>
        <authorList>
            <person name="Shen Q."/>
            <person name="Zhang L."/>
            <person name="Liao Z."/>
            <person name="Wang S."/>
            <person name="Yan T."/>
            <person name="Shi P."/>
            <person name="Liu M."/>
            <person name="Fu X."/>
            <person name="Pan Q."/>
            <person name="Wang Y."/>
            <person name="Lv Z."/>
            <person name="Lu X."/>
            <person name="Zhang F."/>
            <person name="Jiang W."/>
            <person name="Ma Y."/>
            <person name="Chen M."/>
            <person name="Hao X."/>
            <person name="Li L."/>
            <person name="Tang Y."/>
            <person name="Lv G."/>
            <person name="Zhou Y."/>
            <person name="Sun X."/>
            <person name="Brodelius P.E."/>
            <person name="Rose J.K.C."/>
            <person name="Tang K."/>
        </authorList>
    </citation>
    <scope>NUCLEOTIDE SEQUENCE [LARGE SCALE GENOMIC DNA]</scope>
    <source>
        <strain evidence="3">cv. Huhao1</strain>
        <tissue evidence="2">Leaf</tissue>
    </source>
</reference>